<feature type="region of interest" description="Disordered" evidence="1">
    <location>
        <begin position="143"/>
        <end position="173"/>
    </location>
</feature>
<keyword evidence="5" id="KW-1185">Reference proteome</keyword>
<feature type="chain" id="PRO_5045894913" description="DUF5666 domain-containing protein" evidence="2">
    <location>
        <begin position="42"/>
        <end position="173"/>
    </location>
</feature>
<feature type="domain" description="DUF5666" evidence="3">
    <location>
        <begin position="77"/>
        <end position="141"/>
    </location>
</feature>
<feature type="region of interest" description="Disordered" evidence="1">
    <location>
        <begin position="43"/>
        <end position="95"/>
    </location>
</feature>
<accession>A0ABX8CPY2</accession>
<protein>
    <recommendedName>
        <fullName evidence="3">DUF5666 domain-containing protein</fullName>
    </recommendedName>
</protein>
<gene>
    <name evidence="4" type="ORF">KHQ06_02140</name>
</gene>
<dbReference type="InterPro" id="IPR043724">
    <property type="entry name" value="DUF5666"/>
</dbReference>
<feature type="signal peptide" evidence="2">
    <location>
        <begin position="1"/>
        <end position="41"/>
    </location>
</feature>
<dbReference type="Pfam" id="PF18914">
    <property type="entry name" value="DUF5666"/>
    <property type="match status" value="1"/>
</dbReference>
<dbReference type="Proteomes" id="UP000683310">
    <property type="component" value="Chromosome"/>
</dbReference>
<evidence type="ECO:0000313" key="4">
    <source>
        <dbReference type="EMBL" id="QVI21986.1"/>
    </source>
</evidence>
<sequence length="173" mass="16953">MTDSLSAAAPSHLAPGRRRPGRRARGAAAAALALAATLGLAACGSSDHNASGGDQHQGQGGRHGDGQGGPGGRGVGGKITTEGAGSWQITKQDGSTETVAISATTEFGSKAKSETAAQFAVGDQIMVQGQETDGTIAATRILHARDHGTPNGTPPSSPAGTPPASPSSTPPTK</sequence>
<feature type="compositionally biased region" description="Pro residues" evidence="1">
    <location>
        <begin position="152"/>
        <end position="173"/>
    </location>
</feature>
<proteinExistence type="predicted"/>
<evidence type="ECO:0000256" key="1">
    <source>
        <dbReference type="SAM" id="MobiDB-lite"/>
    </source>
</evidence>
<evidence type="ECO:0000259" key="3">
    <source>
        <dbReference type="Pfam" id="PF18914"/>
    </source>
</evidence>
<feature type="compositionally biased region" description="Low complexity" evidence="1">
    <location>
        <begin position="1"/>
        <end position="14"/>
    </location>
</feature>
<feature type="region of interest" description="Disordered" evidence="1">
    <location>
        <begin position="1"/>
        <end position="28"/>
    </location>
</feature>
<reference evidence="4 5" key="1">
    <citation type="submission" date="2021-04" db="EMBL/GenBank/DDBJ databases">
        <title>Nocardia tengchongensis.</title>
        <authorList>
            <person name="Zhuang k."/>
            <person name="Ran Y."/>
            <person name="Li W."/>
        </authorList>
    </citation>
    <scope>NUCLEOTIDE SEQUENCE [LARGE SCALE GENOMIC DNA]</scope>
    <source>
        <strain evidence="4 5">CFH S0057</strain>
    </source>
</reference>
<evidence type="ECO:0000313" key="5">
    <source>
        <dbReference type="Proteomes" id="UP000683310"/>
    </source>
</evidence>
<feature type="compositionally biased region" description="Basic residues" evidence="1">
    <location>
        <begin position="15"/>
        <end position="25"/>
    </location>
</feature>
<feature type="compositionally biased region" description="Gly residues" evidence="1">
    <location>
        <begin position="58"/>
        <end position="77"/>
    </location>
</feature>
<dbReference type="EMBL" id="CP074371">
    <property type="protein sequence ID" value="QVI21986.1"/>
    <property type="molecule type" value="Genomic_DNA"/>
</dbReference>
<evidence type="ECO:0000256" key="2">
    <source>
        <dbReference type="SAM" id="SignalP"/>
    </source>
</evidence>
<name>A0ABX8CPY2_9NOCA</name>
<keyword evidence="2" id="KW-0732">Signal</keyword>
<organism evidence="4 5">
    <name type="scientific">Nocardia tengchongensis</name>
    <dbReference type="NCBI Taxonomy" id="2055889"/>
    <lineage>
        <taxon>Bacteria</taxon>
        <taxon>Bacillati</taxon>
        <taxon>Actinomycetota</taxon>
        <taxon>Actinomycetes</taxon>
        <taxon>Mycobacteriales</taxon>
        <taxon>Nocardiaceae</taxon>
        <taxon>Nocardia</taxon>
    </lineage>
</organism>